<feature type="compositionally biased region" description="Polar residues" evidence="1">
    <location>
        <begin position="1"/>
        <end position="14"/>
    </location>
</feature>
<gene>
    <name evidence="4" type="primary">LOC111013765</name>
</gene>
<protein>
    <submittedName>
        <fullName evidence="4">Uncharacterized protein LOC111013765 isoform X1</fullName>
    </submittedName>
</protein>
<dbReference type="KEGG" id="mcha:111013765"/>
<dbReference type="RefSeq" id="XP_022143981.1">
    <property type="nucleotide sequence ID" value="XM_022288289.1"/>
</dbReference>
<keyword evidence="3" id="KW-1185">Reference proteome</keyword>
<dbReference type="AlphaFoldDB" id="A0A6J1CRX9"/>
<dbReference type="Proteomes" id="UP000504603">
    <property type="component" value="Unplaced"/>
</dbReference>
<feature type="domain" description="SANTA" evidence="2">
    <location>
        <begin position="32"/>
        <end position="124"/>
    </location>
</feature>
<sequence>MASTPQSHQTTTPNGDPKTRGGAAASYFQKTVCLHDWWLIRAENDFNRKTLAVAGLTSRPEQPVRVFSSAPIVKRYDVFTLETADGICVVIKGFINKLRTTDNGFTDEVFKHFVFGFPPNWETYAENYFEGEAFDSASAAGNISDTDNLLCKSKNACINNCTFTNINSPLCENCPMNKQDSYVADGSPVENDARQELDHGDTMAQDVMQNASATKTAVPLKNLVGSPHKTGANIQGEEIENKRKGEQDCCKQAKRKILFISPGSGIRQRQRQREEKICIKSPESLSYGRSRSGRLLLPAMEFWRNQLPVYDADRRIRGIQEGLPMPED</sequence>
<dbReference type="OrthoDB" id="118550at2759"/>
<proteinExistence type="predicted"/>
<name>A0A6J1CRX9_MOMCH</name>
<dbReference type="PANTHER" id="PTHR35311">
    <property type="entry name" value="KINETOCHORE-ASSOCIATED PROTEIN KNL-2 HOMOLOG"/>
    <property type="match status" value="1"/>
</dbReference>
<accession>A0A6J1CRX9</accession>
<reference evidence="4" key="1">
    <citation type="submission" date="2025-08" db="UniProtKB">
        <authorList>
            <consortium name="RefSeq"/>
        </authorList>
    </citation>
    <scope>IDENTIFICATION</scope>
    <source>
        <strain evidence="4">OHB3-1</strain>
    </source>
</reference>
<evidence type="ECO:0000256" key="1">
    <source>
        <dbReference type="SAM" id="MobiDB-lite"/>
    </source>
</evidence>
<dbReference type="InterPro" id="IPR015216">
    <property type="entry name" value="SANTA"/>
</dbReference>
<evidence type="ECO:0000313" key="3">
    <source>
        <dbReference type="Proteomes" id="UP000504603"/>
    </source>
</evidence>
<evidence type="ECO:0000313" key="4">
    <source>
        <dbReference type="RefSeq" id="XP_022143981.1"/>
    </source>
</evidence>
<dbReference type="GeneID" id="111013765"/>
<dbReference type="InterPro" id="IPR053090">
    <property type="entry name" value="Centromere_KNL-2_homolog"/>
</dbReference>
<dbReference type="Pfam" id="PF09133">
    <property type="entry name" value="SANTA"/>
    <property type="match status" value="1"/>
</dbReference>
<feature type="region of interest" description="Disordered" evidence="1">
    <location>
        <begin position="1"/>
        <end position="21"/>
    </location>
</feature>
<evidence type="ECO:0000259" key="2">
    <source>
        <dbReference type="Pfam" id="PF09133"/>
    </source>
</evidence>
<organism evidence="3 4">
    <name type="scientific">Momordica charantia</name>
    <name type="common">Bitter gourd</name>
    <name type="synonym">Balsam pear</name>
    <dbReference type="NCBI Taxonomy" id="3673"/>
    <lineage>
        <taxon>Eukaryota</taxon>
        <taxon>Viridiplantae</taxon>
        <taxon>Streptophyta</taxon>
        <taxon>Embryophyta</taxon>
        <taxon>Tracheophyta</taxon>
        <taxon>Spermatophyta</taxon>
        <taxon>Magnoliopsida</taxon>
        <taxon>eudicotyledons</taxon>
        <taxon>Gunneridae</taxon>
        <taxon>Pentapetalae</taxon>
        <taxon>rosids</taxon>
        <taxon>fabids</taxon>
        <taxon>Cucurbitales</taxon>
        <taxon>Cucurbitaceae</taxon>
        <taxon>Momordiceae</taxon>
        <taxon>Momordica</taxon>
    </lineage>
</organism>
<dbReference type="PANTHER" id="PTHR35311:SF9">
    <property type="entry name" value="KINETOCHORE-ASSOCIATED PROTEIN KNL-2 HOMOLOG"/>
    <property type="match status" value="1"/>
</dbReference>